<evidence type="ECO:0000313" key="2">
    <source>
        <dbReference type="Proteomes" id="UP000292886"/>
    </source>
</evidence>
<dbReference type="RefSeq" id="WP_133364338.1">
    <property type="nucleotide sequence ID" value="NZ_CP037940.1"/>
</dbReference>
<reference evidence="2" key="1">
    <citation type="submission" date="2019-03" db="EMBL/GenBank/DDBJ databases">
        <title>Weissella sp. 26KH-42 Genome sequencing.</title>
        <authorList>
            <person name="Heo J."/>
            <person name="Kim S.-J."/>
            <person name="Kim J.-S."/>
            <person name="Hong S.-B."/>
            <person name="Kwon S.-W."/>
        </authorList>
    </citation>
    <scope>NUCLEOTIDE SEQUENCE [LARGE SCALE GENOMIC DNA]</scope>
    <source>
        <strain evidence="2">26KH-42</strain>
    </source>
</reference>
<gene>
    <name evidence="1" type="ORF">EQG49_12720</name>
</gene>
<dbReference type="Proteomes" id="UP000292886">
    <property type="component" value="Chromosome"/>
</dbReference>
<name>A0A4P6YWS7_9LACO</name>
<organism evidence="1 2">
    <name type="scientific">Periweissella cryptocerci</name>
    <dbReference type="NCBI Taxonomy" id="2506420"/>
    <lineage>
        <taxon>Bacteria</taxon>
        <taxon>Bacillati</taxon>
        <taxon>Bacillota</taxon>
        <taxon>Bacilli</taxon>
        <taxon>Lactobacillales</taxon>
        <taxon>Lactobacillaceae</taxon>
        <taxon>Periweissella</taxon>
    </lineage>
</organism>
<evidence type="ECO:0000313" key="1">
    <source>
        <dbReference type="EMBL" id="QBO37261.1"/>
    </source>
</evidence>
<dbReference type="KEGG" id="wei:EQG49_12720"/>
<proteinExistence type="predicted"/>
<evidence type="ECO:0008006" key="3">
    <source>
        <dbReference type="Google" id="ProtNLM"/>
    </source>
</evidence>
<dbReference type="AlphaFoldDB" id="A0A4P6YWS7"/>
<dbReference type="EMBL" id="CP037940">
    <property type="protein sequence ID" value="QBO37261.1"/>
    <property type="molecule type" value="Genomic_DNA"/>
</dbReference>
<sequence>MLNYDTLELIQQTAHEAMQNKIIEHEGETFLIQGNKIERYQPDDRVQTVLEVAKFAGIVDLIKKPDTLGVVKDGTPRLITAIQVVDETKVNLLGDVDNAGRREVLAVANAYGTPFYFDNYYDTEDAVIKLQALFADTEDRALVLKFLGNLTDGESRTLEDDGITQAATIKTGIASKGEAKVPNPVKLKPFRTFLEVEQPESPFIFRVKEGPRAALYEADGGYWKIQAINNIKQYFVDALGDEFPDILVLA</sequence>
<accession>A0A4P6YWS7</accession>
<protein>
    <recommendedName>
        <fullName evidence="3">Phage protein</fullName>
    </recommendedName>
</protein>
<keyword evidence="2" id="KW-1185">Reference proteome</keyword>
<dbReference type="OrthoDB" id="5432268at2"/>